<dbReference type="Proteomes" id="UP000622890">
    <property type="component" value="Unassembled WGS sequence"/>
</dbReference>
<feature type="domain" description="HipA N-terminal subdomain 1" evidence="5">
    <location>
        <begin position="3"/>
        <end position="107"/>
    </location>
</feature>
<dbReference type="NCBIfam" id="TIGR03071">
    <property type="entry name" value="couple_hipA"/>
    <property type="match status" value="1"/>
</dbReference>
<keyword evidence="3" id="KW-0418">Kinase</keyword>
<organism evidence="6 7">
    <name type="scientific">Noviherbaspirillum pedocola</name>
    <dbReference type="NCBI Taxonomy" id="2801341"/>
    <lineage>
        <taxon>Bacteria</taxon>
        <taxon>Pseudomonadati</taxon>
        <taxon>Pseudomonadota</taxon>
        <taxon>Betaproteobacteria</taxon>
        <taxon>Burkholderiales</taxon>
        <taxon>Oxalobacteraceae</taxon>
        <taxon>Noviherbaspirillum</taxon>
    </lineage>
</organism>
<dbReference type="RefSeq" id="WP_200591829.1">
    <property type="nucleotide sequence ID" value="NZ_JAEPBG010000003.1"/>
</dbReference>
<dbReference type="PANTHER" id="PTHR37419:SF1">
    <property type="entry name" value="SERINE_THREONINE-PROTEIN KINASE TOXIN HIPA"/>
    <property type="match status" value="1"/>
</dbReference>
<dbReference type="AlphaFoldDB" id="A0A934W5K7"/>
<evidence type="ECO:0000256" key="2">
    <source>
        <dbReference type="ARBA" id="ARBA00022679"/>
    </source>
</evidence>
<dbReference type="EMBL" id="JAEPBG010000003">
    <property type="protein sequence ID" value="MBK4735072.1"/>
    <property type="molecule type" value="Genomic_DNA"/>
</dbReference>
<dbReference type="Pfam" id="PF07804">
    <property type="entry name" value="HipA_C"/>
    <property type="match status" value="1"/>
</dbReference>
<dbReference type="Pfam" id="PF13657">
    <property type="entry name" value="Couple_hipA"/>
    <property type="match status" value="1"/>
</dbReference>
<dbReference type="GO" id="GO:0004674">
    <property type="term" value="F:protein serine/threonine kinase activity"/>
    <property type="evidence" value="ECO:0007669"/>
    <property type="project" value="TreeGrafter"/>
</dbReference>
<evidence type="ECO:0000256" key="1">
    <source>
        <dbReference type="ARBA" id="ARBA00010164"/>
    </source>
</evidence>
<reference evidence="6" key="1">
    <citation type="submission" date="2021-01" db="EMBL/GenBank/DDBJ databases">
        <title>Genome sequence of strain Noviherbaspirillum sp. DKR-6.</title>
        <authorList>
            <person name="Chaudhary D.K."/>
        </authorList>
    </citation>
    <scope>NUCLEOTIDE SEQUENCE</scope>
    <source>
        <strain evidence="6">DKR-6</strain>
    </source>
</reference>
<proteinExistence type="inferred from homology"/>
<evidence type="ECO:0000256" key="3">
    <source>
        <dbReference type="ARBA" id="ARBA00022777"/>
    </source>
</evidence>
<evidence type="ECO:0000259" key="4">
    <source>
        <dbReference type="Pfam" id="PF07804"/>
    </source>
</evidence>
<accession>A0A934W5K7</accession>
<comment type="caution">
    <text evidence="6">The sequence shown here is derived from an EMBL/GenBank/DDBJ whole genome shotgun (WGS) entry which is preliminary data.</text>
</comment>
<sequence length="451" mass="49761">MKLVVWVQGQRVGLLSYDGALSRFAFDYEPDWIGRRGAFALGPTLPLTSDPNQNADQHSAVVRQFFQNLLPEGKALDDAAGANKVSRTSVMGLLHVLGRETAGALMFTLPDEDPHQLGQPSRPLTDGELSQRIRARPQMPFSVWDGKVRLSIAGYQDKLAVYEKDGQWFLVEDPRLASTLILKPEPIADFMAGMTTNEFLCMRLAASLRLPVAKVYLKQVPEPVLLIERFDRKLMPTADGAIFVRRIHCIDGCQALGLPVDFKYERPYGDGVEVQNVRDGASLKRFLTLLDDKTITLAPGVSKLQFLRWTIFQILIGNTDAHAKNMSFFCEGGGLSIAPAYDLVCALAHAGDQLQTTLAMAVGDNFDPLKISAYDWAQMAHENALVPRLVASELRRMGKACLDALPGLVRELESEGAERGMLLRVQDVVARQAAEAMRVAPLISKVDQALF</sequence>
<feature type="domain" description="HipA-like C-terminal" evidence="4">
    <location>
        <begin position="150"/>
        <end position="401"/>
    </location>
</feature>
<evidence type="ECO:0000313" key="7">
    <source>
        <dbReference type="Proteomes" id="UP000622890"/>
    </source>
</evidence>
<dbReference type="PANTHER" id="PTHR37419">
    <property type="entry name" value="SERINE/THREONINE-PROTEIN KINASE TOXIN HIPA"/>
    <property type="match status" value="1"/>
</dbReference>
<evidence type="ECO:0000313" key="6">
    <source>
        <dbReference type="EMBL" id="MBK4735072.1"/>
    </source>
</evidence>
<protein>
    <submittedName>
        <fullName evidence="6">HipA domain-containing protein</fullName>
    </submittedName>
</protein>
<dbReference type="InterPro" id="IPR012893">
    <property type="entry name" value="HipA-like_C"/>
</dbReference>
<gene>
    <name evidence="6" type="ORF">JJB74_10670</name>
</gene>
<evidence type="ECO:0000259" key="5">
    <source>
        <dbReference type="Pfam" id="PF13657"/>
    </source>
</evidence>
<comment type="similarity">
    <text evidence="1">Belongs to the HipA Ser/Thr kinase family.</text>
</comment>
<dbReference type="Gene3D" id="1.10.1070.20">
    <property type="match status" value="1"/>
</dbReference>
<keyword evidence="7" id="KW-1185">Reference proteome</keyword>
<dbReference type="GO" id="GO:0005829">
    <property type="term" value="C:cytosol"/>
    <property type="evidence" value="ECO:0007669"/>
    <property type="project" value="TreeGrafter"/>
</dbReference>
<dbReference type="InterPro" id="IPR017508">
    <property type="entry name" value="HipA_N1"/>
</dbReference>
<name>A0A934W5K7_9BURK</name>
<keyword evidence="2" id="KW-0808">Transferase</keyword>
<dbReference type="InterPro" id="IPR052028">
    <property type="entry name" value="HipA_Ser/Thr_kinase"/>
</dbReference>